<gene>
    <name evidence="1" type="ORF">HPBE_LOCUS3572</name>
</gene>
<proteinExistence type="predicted"/>
<dbReference type="EMBL" id="UZAH01010650">
    <property type="protein sequence ID" value="VDO37365.1"/>
    <property type="molecule type" value="Genomic_DNA"/>
</dbReference>
<dbReference type="WBParaSite" id="HPBE_0000357101-mRNA-1">
    <property type="protein sequence ID" value="HPBE_0000357101-mRNA-1"/>
    <property type="gene ID" value="HPBE_0000357101"/>
</dbReference>
<sequence length="95" mass="11157">MLEVIDTLIGVLVFATIIGGVGSVVTQMNVDVYDFRQKMDGIKFYMKYRMVTPEIQDRVISCFTYMHSQHQMNDEQARYCAFICSYVYTKRRGYQ</sequence>
<evidence type="ECO:0000313" key="3">
    <source>
        <dbReference type="WBParaSite" id="HPBE_0000357101-mRNA-1"/>
    </source>
</evidence>
<protein>
    <submittedName>
        <fullName evidence="3">TMhelix containing protein</fullName>
    </submittedName>
</protein>
<dbReference type="GO" id="GO:0005886">
    <property type="term" value="C:plasma membrane"/>
    <property type="evidence" value="ECO:0007669"/>
    <property type="project" value="TreeGrafter"/>
</dbReference>
<dbReference type="GO" id="GO:0017071">
    <property type="term" value="C:intracellular cyclic nucleotide activated cation channel complex"/>
    <property type="evidence" value="ECO:0007669"/>
    <property type="project" value="TreeGrafter"/>
</dbReference>
<dbReference type="Proteomes" id="UP000050761">
    <property type="component" value="Unassembled WGS sequence"/>
</dbReference>
<dbReference type="AlphaFoldDB" id="A0A183FBM9"/>
<evidence type="ECO:0000313" key="1">
    <source>
        <dbReference type="EMBL" id="VDO37365.1"/>
    </source>
</evidence>
<dbReference type="InterPro" id="IPR050866">
    <property type="entry name" value="CNG_cation_channel"/>
</dbReference>
<dbReference type="Gene3D" id="1.10.287.630">
    <property type="entry name" value="Helix hairpin bin"/>
    <property type="match status" value="1"/>
</dbReference>
<reference evidence="3" key="2">
    <citation type="submission" date="2019-09" db="UniProtKB">
        <authorList>
            <consortium name="WormBaseParasite"/>
        </authorList>
    </citation>
    <scope>IDENTIFICATION</scope>
</reference>
<dbReference type="PANTHER" id="PTHR45638">
    <property type="entry name" value="CYCLIC NUCLEOTIDE-GATED CATION CHANNEL SUBUNIT A"/>
    <property type="match status" value="1"/>
</dbReference>
<reference evidence="1 2" key="1">
    <citation type="submission" date="2018-11" db="EMBL/GenBank/DDBJ databases">
        <authorList>
            <consortium name="Pathogen Informatics"/>
        </authorList>
    </citation>
    <scope>NUCLEOTIDE SEQUENCE [LARGE SCALE GENOMIC DNA]</scope>
</reference>
<dbReference type="GO" id="GO:0005223">
    <property type="term" value="F:intracellularly cGMP-activated cation channel activity"/>
    <property type="evidence" value="ECO:0007669"/>
    <property type="project" value="TreeGrafter"/>
</dbReference>
<accession>A0A3P7YJK3</accession>
<evidence type="ECO:0000313" key="2">
    <source>
        <dbReference type="Proteomes" id="UP000050761"/>
    </source>
</evidence>
<keyword evidence="2" id="KW-1185">Reference proteome</keyword>
<dbReference type="GO" id="GO:0005222">
    <property type="term" value="F:intracellularly cAMP-activated cation channel activity"/>
    <property type="evidence" value="ECO:0007669"/>
    <property type="project" value="TreeGrafter"/>
</dbReference>
<dbReference type="OrthoDB" id="421226at2759"/>
<dbReference type="GO" id="GO:0044877">
    <property type="term" value="F:protein-containing complex binding"/>
    <property type="evidence" value="ECO:0007669"/>
    <property type="project" value="TreeGrafter"/>
</dbReference>
<dbReference type="GO" id="GO:0030553">
    <property type="term" value="F:cGMP binding"/>
    <property type="evidence" value="ECO:0007669"/>
    <property type="project" value="TreeGrafter"/>
</dbReference>
<name>A0A183FBM9_HELPZ</name>
<dbReference type="PANTHER" id="PTHR45638:SF11">
    <property type="entry name" value="CYCLIC NUCLEOTIDE-GATED CATION CHANNEL SUBUNIT A"/>
    <property type="match status" value="1"/>
</dbReference>
<organism evidence="2 3">
    <name type="scientific">Heligmosomoides polygyrus</name>
    <name type="common">Parasitic roundworm</name>
    <dbReference type="NCBI Taxonomy" id="6339"/>
    <lineage>
        <taxon>Eukaryota</taxon>
        <taxon>Metazoa</taxon>
        <taxon>Ecdysozoa</taxon>
        <taxon>Nematoda</taxon>
        <taxon>Chromadorea</taxon>
        <taxon>Rhabditida</taxon>
        <taxon>Rhabditina</taxon>
        <taxon>Rhabditomorpha</taxon>
        <taxon>Strongyloidea</taxon>
        <taxon>Heligmosomidae</taxon>
        <taxon>Heligmosomoides</taxon>
    </lineage>
</organism>
<accession>A0A183FBM9</accession>